<comment type="subunit">
    <text evidence="5">The Tol-Pal system is composed of five core proteins: the inner membrane proteins TolA, TolQ and TolR, the periplasmic protein TolB and the outer membrane protein Pal. They form a network linking the inner and outer membranes and the peptidoglycan layer.</text>
</comment>
<evidence type="ECO:0000256" key="6">
    <source>
        <dbReference type="SAM" id="MobiDB-lite"/>
    </source>
</evidence>
<dbReference type="Gene3D" id="2.120.10.30">
    <property type="entry name" value="TolB, C-terminal domain"/>
    <property type="match status" value="1"/>
</dbReference>
<feature type="chain" id="PRO_5021057640" description="Tol-Pal system protein TolB" evidence="5">
    <location>
        <begin position="25"/>
        <end position="426"/>
    </location>
</feature>
<evidence type="ECO:0000256" key="2">
    <source>
        <dbReference type="ARBA" id="ARBA00009820"/>
    </source>
</evidence>
<dbReference type="PANTHER" id="PTHR36842">
    <property type="entry name" value="PROTEIN TOLB HOMOLOG"/>
    <property type="match status" value="1"/>
</dbReference>
<dbReference type="Gene3D" id="3.40.50.10070">
    <property type="entry name" value="TolB, N-terminal domain"/>
    <property type="match status" value="1"/>
</dbReference>
<dbReference type="RefSeq" id="WP_136551523.1">
    <property type="nucleotide sequence ID" value="NZ_STGJ01000002.1"/>
</dbReference>
<dbReference type="InterPro" id="IPR007195">
    <property type="entry name" value="TolB_N"/>
</dbReference>
<dbReference type="Pfam" id="PF07676">
    <property type="entry name" value="PD40"/>
    <property type="match status" value="2"/>
</dbReference>
<dbReference type="InterPro" id="IPR014167">
    <property type="entry name" value="Tol-Pal_TolB"/>
</dbReference>
<evidence type="ECO:0000256" key="3">
    <source>
        <dbReference type="ARBA" id="ARBA00022729"/>
    </source>
</evidence>
<dbReference type="OrthoDB" id="9802240at2"/>
<keyword evidence="5" id="KW-0131">Cell cycle</keyword>
<evidence type="ECO:0000256" key="1">
    <source>
        <dbReference type="ARBA" id="ARBA00004418"/>
    </source>
</evidence>
<evidence type="ECO:0000259" key="7">
    <source>
        <dbReference type="Pfam" id="PF04052"/>
    </source>
</evidence>
<evidence type="ECO:0000256" key="4">
    <source>
        <dbReference type="ARBA" id="ARBA00022764"/>
    </source>
</evidence>
<dbReference type="Proteomes" id="UP000308891">
    <property type="component" value="Unassembled WGS sequence"/>
</dbReference>
<dbReference type="GO" id="GO:0017038">
    <property type="term" value="P:protein import"/>
    <property type="evidence" value="ECO:0007669"/>
    <property type="project" value="InterPro"/>
</dbReference>
<dbReference type="Pfam" id="PF26549">
    <property type="entry name" value="Tricorn_N"/>
    <property type="match status" value="1"/>
</dbReference>
<dbReference type="SUPFAM" id="SSF69304">
    <property type="entry name" value="Tricorn protease N-terminal domain"/>
    <property type="match status" value="1"/>
</dbReference>
<proteinExistence type="inferred from homology"/>
<dbReference type="SUPFAM" id="SSF52964">
    <property type="entry name" value="TolB, N-terminal domain"/>
    <property type="match status" value="1"/>
</dbReference>
<keyword evidence="4 5" id="KW-0574">Periplasm</keyword>
<dbReference type="Pfam" id="PF04052">
    <property type="entry name" value="TolB_N"/>
    <property type="match status" value="1"/>
</dbReference>
<dbReference type="InterPro" id="IPR011042">
    <property type="entry name" value="6-blade_b-propeller_TolB-like"/>
</dbReference>
<evidence type="ECO:0000313" key="9">
    <source>
        <dbReference type="Proteomes" id="UP000308891"/>
    </source>
</evidence>
<organism evidence="8 9">
    <name type="scientific">Crenobacter intestini</name>
    <dbReference type="NCBI Taxonomy" id="2563443"/>
    <lineage>
        <taxon>Bacteria</taxon>
        <taxon>Pseudomonadati</taxon>
        <taxon>Pseudomonadota</taxon>
        <taxon>Betaproteobacteria</taxon>
        <taxon>Neisseriales</taxon>
        <taxon>Neisseriaceae</taxon>
        <taxon>Crenobacter</taxon>
    </lineage>
</organism>
<keyword evidence="3 5" id="KW-0732">Signal</keyword>
<feature type="region of interest" description="Disordered" evidence="6">
    <location>
        <begin position="407"/>
        <end position="426"/>
    </location>
</feature>
<comment type="similarity">
    <text evidence="2 5">Belongs to the TolB family.</text>
</comment>
<dbReference type="NCBIfam" id="TIGR02800">
    <property type="entry name" value="propeller_TolB"/>
    <property type="match status" value="1"/>
</dbReference>
<dbReference type="PANTHER" id="PTHR36842:SF1">
    <property type="entry name" value="PROTEIN TOLB"/>
    <property type="match status" value="1"/>
</dbReference>
<comment type="subcellular location">
    <subcellularLocation>
        <location evidence="1 5">Periplasm</location>
    </subcellularLocation>
</comment>
<evidence type="ECO:0000256" key="5">
    <source>
        <dbReference type="HAMAP-Rule" id="MF_00671"/>
    </source>
</evidence>
<feature type="signal peptide" evidence="5">
    <location>
        <begin position="1"/>
        <end position="24"/>
    </location>
</feature>
<gene>
    <name evidence="5 8" type="primary">tolB</name>
    <name evidence="8" type="ORF">E5K04_03480</name>
</gene>
<keyword evidence="5" id="KW-0132">Cell division</keyword>
<evidence type="ECO:0000313" key="8">
    <source>
        <dbReference type="EMBL" id="TIC86177.1"/>
    </source>
</evidence>
<reference evidence="8 9" key="1">
    <citation type="submission" date="2019-04" db="EMBL/GenBank/DDBJ databases">
        <title>Crenobacter sp. nov.</title>
        <authorList>
            <person name="Shi S."/>
        </authorList>
    </citation>
    <scope>NUCLEOTIDE SEQUENCE [LARGE SCALE GENOMIC DNA]</scope>
    <source>
        <strain evidence="8 9">GY 70310</strain>
    </source>
</reference>
<dbReference type="GO" id="GO:0051301">
    <property type="term" value="P:cell division"/>
    <property type="evidence" value="ECO:0007669"/>
    <property type="project" value="UniProtKB-UniRule"/>
</dbReference>
<comment type="function">
    <text evidence="5">Part of the Tol-Pal system, which plays a role in outer membrane invagination during cell division and is important for maintaining outer membrane integrity.</text>
</comment>
<name>A0A4T0V499_9NEIS</name>
<feature type="domain" description="TolB N-terminal" evidence="7">
    <location>
        <begin position="26"/>
        <end position="124"/>
    </location>
</feature>
<dbReference type="EMBL" id="STGJ01000002">
    <property type="protein sequence ID" value="TIC86177.1"/>
    <property type="molecule type" value="Genomic_DNA"/>
</dbReference>
<keyword evidence="9" id="KW-1185">Reference proteome</keyword>
<sequence length="426" mass="44871" precursor="true">MLNSLWCRRLAGLLLLWVAAFARADLSVDIVGGGANRYPLAVPAFAGEAAGDALTGIVRGDLALTGMVDLKPVPAGAIAADAAQLNAPVWRTLGAYAVLAGRMSTGAGGLTRVDYQLVQLAPRKVLAEGGYEVPPAALADAGHRIADAVYRALFGEPSFFLSRIAYVLKEGRGSYALQVSDVDGRNARTVLRSKEPIISPAWSPDGGRLAYVSFETGKPVVWVQDLGSGQRRVLANYRGSNSAPAWRPDGQALAVVLTTSGNSQIYLVGAGGGAPQRLTRSGAIDTEPDFSPDGSRIAFVSDRSGGPQVYVMPATGGEPQRISWQGSYNVSPRFSPDGKQLTYMRREGGRFRVVVHDLASNDARVVSDEVYGESPSFAPNGRMVLFASDAGARSVLWASSPDGTSKVRLGTVSGEVQDPAWGPARP</sequence>
<dbReference type="InterPro" id="IPR011659">
    <property type="entry name" value="WD40"/>
</dbReference>
<comment type="caution">
    <text evidence="8">The sequence shown here is derived from an EMBL/GenBank/DDBJ whole genome shotgun (WGS) entry which is preliminary data.</text>
</comment>
<dbReference type="HAMAP" id="MF_00671">
    <property type="entry name" value="TolB"/>
    <property type="match status" value="1"/>
</dbReference>
<accession>A0A4T0V499</accession>
<protein>
    <recommendedName>
        <fullName evidence="5">Tol-Pal system protein TolB</fullName>
    </recommendedName>
</protein>
<dbReference type="AlphaFoldDB" id="A0A4T0V499"/>
<dbReference type="GO" id="GO:0042597">
    <property type="term" value="C:periplasmic space"/>
    <property type="evidence" value="ECO:0007669"/>
    <property type="project" value="UniProtKB-SubCell"/>
</dbReference>